<dbReference type="OrthoDB" id="1077569at2759"/>
<protein>
    <recommendedName>
        <fullName evidence="7">Myb-like domain-containing protein</fullName>
    </recommendedName>
</protein>
<reference evidence="8 9" key="1">
    <citation type="journal article" date="2019" name="Genome Biol. Evol.">
        <title>Insights into the evolution of the New World diploid cottons (Gossypium, subgenus Houzingenia) based on genome sequencing.</title>
        <authorList>
            <person name="Grover C.E."/>
            <person name="Arick M.A. 2nd"/>
            <person name="Thrash A."/>
            <person name="Conover J.L."/>
            <person name="Sanders W.S."/>
            <person name="Peterson D.G."/>
            <person name="Frelichowski J.E."/>
            <person name="Scheffler J.A."/>
            <person name="Scheffler B.E."/>
            <person name="Wendel J.F."/>
        </authorList>
    </citation>
    <scope>NUCLEOTIDE SEQUENCE [LARGE SCALE GENOMIC DNA]</scope>
    <source>
        <strain evidence="8">1</strain>
        <tissue evidence="8">Leaf</tissue>
    </source>
</reference>
<accession>A0A7J9LM01</accession>
<evidence type="ECO:0000256" key="3">
    <source>
        <dbReference type="ARBA" id="ARBA00023015"/>
    </source>
</evidence>
<dbReference type="GO" id="GO:0000976">
    <property type="term" value="F:transcription cis-regulatory region binding"/>
    <property type="evidence" value="ECO:0007669"/>
    <property type="project" value="TreeGrafter"/>
</dbReference>
<evidence type="ECO:0000256" key="2">
    <source>
        <dbReference type="ARBA" id="ARBA00022473"/>
    </source>
</evidence>
<feature type="domain" description="Myb-like" evidence="7">
    <location>
        <begin position="73"/>
        <end position="121"/>
    </location>
</feature>
<dbReference type="InterPro" id="IPR015495">
    <property type="entry name" value="Myb_TF_plants"/>
</dbReference>
<comment type="caution">
    <text evidence="8">The sequence shown here is derived from an EMBL/GenBank/DDBJ whole genome shotgun (WGS) entry which is preliminary data.</text>
</comment>
<dbReference type="SUPFAM" id="SSF46689">
    <property type="entry name" value="Homeodomain-like"/>
    <property type="match status" value="1"/>
</dbReference>
<evidence type="ECO:0000256" key="5">
    <source>
        <dbReference type="ARBA" id="ARBA00023163"/>
    </source>
</evidence>
<keyword evidence="4" id="KW-0238">DNA-binding</keyword>
<dbReference type="CDD" id="cd00167">
    <property type="entry name" value="SANT"/>
    <property type="match status" value="1"/>
</dbReference>
<sequence length="134" mass="15968">KIEKKGAAVQPFVLLSATKNLTWVWWLTSFKRDNYKSTGLNEFVWAQKKWTNVTGSKPRLVVAVLKVSSIEWEFINMSEQEEDLIYRMYKLVGDRWGLIAGRIPGRKAEEIERFWIMRHGEVFAKRRRELKKRH</sequence>
<keyword evidence="5" id="KW-0804">Transcription</keyword>
<keyword evidence="6" id="KW-0539">Nucleus</keyword>
<dbReference type="PANTHER" id="PTHR47998">
    <property type="entry name" value="TRANSCRIPTION FACTOR MYB51-LIKE ISOFORM X1"/>
    <property type="match status" value="1"/>
</dbReference>
<dbReference type="GO" id="GO:0005634">
    <property type="term" value="C:nucleus"/>
    <property type="evidence" value="ECO:0007669"/>
    <property type="project" value="UniProtKB-SubCell"/>
</dbReference>
<dbReference type="GO" id="GO:0048731">
    <property type="term" value="P:system development"/>
    <property type="evidence" value="ECO:0007669"/>
    <property type="project" value="UniProtKB-ARBA"/>
</dbReference>
<dbReference type="GO" id="GO:0009653">
    <property type="term" value="P:anatomical structure morphogenesis"/>
    <property type="evidence" value="ECO:0007669"/>
    <property type="project" value="UniProtKB-ARBA"/>
</dbReference>
<dbReference type="Pfam" id="PF00249">
    <property type="entry name" value="Myb_DNA-binding"/>
    <property type="match status" value="1"/>
</dbReference>
<dbReference type="InterPro" id="IPR001005">
    <property type="entry name" value="SANT/Myb"/>
</dbReference>
<evidence type="ECO:0000259" key="7">
    <source>
        <dbReference type="SMART" id="SM00717"/>
    </source>
</evidence>
<dbReference type="SMART" id="SM00717">
    <property type="entry name" value="SANT"/>
    <property type="match status" value="1"/>
</dbReference>
<dbReference type="FunFam" id="1.10.10.60:FF:000160">
    <property type="entry name" value="MYB-like transcription factor"/>
    <property type="match status" value="1"/>
</dbReference>
<dbReference type="PANTHER" id="PTHR47998:SF12">
    <property type="entry name" value="TRANSCRIPTION FACTOR CPC"/>
    <property type="match status" value="1"/>
</dbReference>
<proteinExistence type="predicted"/>
<dbReference type="InterPro" id="IPR009057">
    <property type="entry name" value="Homeodomain-like_sf"/>
</dbReference>
<dbReference type="EMBL" id="JABFAF010000007">
    <property type="protein sequence ID" value="MBA0859753.1"/>
    <property type="molecule type" value="Genomic_DNA"/>
</dbReference>
<dbReference type="GO" id="GO:0030154">
    <property type="term" value="P:cell differentiation"/>
    <property type="evidence" value="ECO:0007669"/>
    <property type="project" value="UniProtKB-ARBA"/>
</dbReference>
<gene>
    <name evidence="8" type="ORF">Goshw_010330</name>
</gene>
<evidence type="ECO:0000313" key="8">
    <source>
        <dbReference type="EMBL" id="MBA0859753.1"/>
    </source>
</evidence>
<keyword evidence="3" id="KW-0805">Transcription regulation</keyword>
<keyword evidence="2" id="KW-0217">Developmental protein</keyword>
<feature type="non-terminal residue" evidence="8">
    <location>
        <position position="134"/>
    </location>
</feature>
<feature type="non-terminal residue" evidence="8">
    <location>
        <position position="1"/>
    </location>
</feature>
<dbReference type="Gene3D" id="1.10.10.60">
    <property type="entry name" value="Homeodomain-like"/>
    <property type="match status" value="1"/>
</dbReference>
<dbReference type="Proteomes" id="UP000593576">
    <property type="component" value="Unassembled WGS sequence"/>
</dbReference>
<evidence type="ECO:0000256" key="4">
    <source>
        <dbReference type="ARBA" id="ARBA00023125"/>
    </source>
</evidence>
<name>A0A7J9LM01_GOSSC</name>
<dbReference type="AlphaFoldDB" id="A0A7J9LM01"/>
<dbReference type="GO" id="GO:0090558">
    <property type="term" value="P:plant epidermis development"/>
    <property type="evidence" value="ECO:0007669"/>
    <property type="project" value="UniProtKB-ARBA"/>
</dbReference>
<evidence type="ECO:0000313" key="9">
    <source>
        <dbReference type="Proteomes" id="UP000593576"/>
    </source>
</evidence>
<comment type="subcellular location">
    <subcellularLocation>
        <location evidence="1">Nucleus</location>
    </subcellularLocation>
</comment>
<evidence type="ECO:0000256" key="6">
    <source>
        <dbReference type="ARBA" id="ARBA00023242"/>
    </source>
</evidence>
<keyword evidence="9" id="KW-1185">Reference proteome</keyword>
<organism evidence="8 9">
    <name type="scientific">Gossypium schwendimanii</name>
    <name type="common">Cotton</name>
    <dbReference type="NCBI Taxonomy" id="34291"/>
    <lineage>
        <taxon>Eukaryota</taxon>
        <taxon>Viridiplantae</taxon>
        <taxon>Streptophyta</taxon>
        <taxon>Embryophyta</taxon>
        <taxon>Tracheophyta</taxon>
        <taxon>Spermatophyta</taxon>
        <taxon>Magnoliopsida</taxon>
        <taxon>eudicotyledons</taxon>
        <taxon>Gunneridae</taxon>
        <taxon>Pentapetalae</taxon>
        <taxon>rosids</taxon>
        <taxon>malvids</taxon>
        <taxon>Malvales</taxon>
        <taxon>Malvaceae</taxon>
        <taxon>Malvoideae</taxon>
        <taxon>Gossypium</taxon>
    </lineage>
</organism>
<evidence type="ECO:0000256" key="1">
    <source>
        <dbReference type="ARBA" id="ARBA00004123"/>
    </source>
</evidence>
<dbReference type="GO" id="GO:0006355">
    <property type="term" value="P:regulation of DNA-templated transcription"/>
    <property type="evidence" value="ECO:0007669"/>
    <property type="project" value="TreeGrafter"/>
</dbReference>